<name>A0A1E1W0Q6_PECGO</name>
<evidence type="ECO:0000313" key="3">
    <source>
        <dbReference type="EMBL" id="JAT80522.1"/>
    </source>
</evidence>
<evidence type="ECO:0000259" key="2">
    <source>
        <dbReference type="PROSITE" id="PS51029"/>
    </source>
</evidence>
<dbReference type="PROSITE" id="PS51029">
    <property type="entry name" value="MADF"/>
    <property type="match status" value="1"/>
</dbReference>
<feature type="non-terminal residue" evidence="3">
    <location>
        <position position="143"/>
    </location>
</feature>
<organism evidence="3">
    <name type="scientific">Pectinophora gossypiella</name>
    <name type="common">Cotton pink bollworm</name>
    <name type="synonym">Depressaria gossypiella</name>
    <dbReference type="NCBI Taxonomy" id="13191"/>
    <lineage>
        <taxon>Eukaryota</taxon>
        <taxon>Metazoa</taxon>
        <taxon>Ecdysozoa</taxon>
        <taxon>Arthropoda</taxon>
        <taxon>Hexapoda</taxon>
        <taxon>Insecta</taxon>
        <taxon>Pterygota</taxon>
        <taxon>Neoptera</taxon>
        <taxon>Endopterygota</taxon>
        <taxon>Lepidoptera</taxon>
        <taxon>Glossata</taxon>
        <taxon>Ditrysia</taxon>
        <taxon>Gelechioidea</taxon>
        <taxon>Gelechiidae</taxon>
        <taxon>Apatetrinae</taxon>
        <taxon>Pectinophora</taxon>
    </lineage>
</organism>
<feature type="domain" description="MADF" evidence="2">
    <location>
        <begin position="9"/>
        <end position="95"/>
    </location>
</feature>
<dbReference type="PANTHER" id="PTHR21505">
    <property type="entry name" value="MADF DOMAIN-CONTAINING PROTEIN-RELATED"/>
    <property type="match status" value="1"/>
</dbReference>
<accession>A0A1E1W0Q6</accession>
<feature type="region of interest" description="Disordered" evidence="1">
    <location>
        <begin position="109"/>
        <end position="130"/>
    </location>
</feature>
<dbReference type="OrthoDB" id="6776070at2759"/>
<evidence type="ECO:0000256" key="1">
    <source>
        <dbReference type="SAM" id="MobiDB-lite"/>
    </source>
</evidence>
<dbReference type="InterPro" id="IPR006578">
    <property type="entry name" value="MADF-dom"/>
</dbReference>
<dbReference type="AlphaFoldDB" id="A0A1E1W0Q6"/>
<reference evidence="3" key="1">
    <citation type="submission" date="2015-09" db="EMBL/GenBank/DDBJ databases">
        <title>De novo assembly of Pectinophora gossypiella (Pink Bollworm) gut transcriptome.</title>
        <authorList>
            <person name="Tassone E.E."/>
        </authorList>
    </citation>
    <scope>NUCLEOTIDE SEQUENCE</scope>
</reference>
<dbReference type="EMBL" id="GDQN01010532">
    <property type="protein sequence ID" value="JAT80522.1"/>
    <property type="molecule type" value="Transcribed_RNA"/>
</dbReference>
<dbReference type="Pfam" id="PF10545">
    <property type="entry name" value="MADF_DNA_bdg"/>
    <property type="match status" value="1"/>
</dbReference>
<dbReference type="SMART" id="SM00595">
    <property type="entry name" value="MADF"/>
    <property type="match status" value="1"/>
</dbReference>
<dbReference type="PANTHER" id="PTHR21505:SF8">
    <property type="entry name" value="DPT-YFP REPRESSOR BY OVEREXPRESSION, ISOFORM D-RELATED"/>
    <property type="match status" value="1"/>
</dbReference>
<proteinExistence type="predicted"/>
<sequence>MWDHESELHFLEIYKTESVLWEPSHKFYKNRKKLQDAWLRISEQTGYSVDELKRKRDSLMATYRGHLRKIQTTMKSGLGREHVYEPIWFAFEFMNSFLGHLYKSKNTVKAENQGNRYDDEDETDDRQEIPMETVYIEGMKEEA</sequence>
<protein>
    <recommendedName>
        <fullName evidence="2">MADF domain-containing protein</fullName>
    </recommendedName>
</protein>
<gene>
    <name evidence="3" type="ORF">g.9877</name>
</gene>